<gene>
    <name evidence="2" type="ORF">SAMN05192539_1009190</name>
</gene>
<protein>
    <submittedName>
        <fullName evidence="2">Uncharacterized protein</fullName>
    </submittedName>
</protein>
<dbReference type="EMBL" id="FNYE01000009">
    <property type="protein sequence ID" value="SEJ34904.1"/>
    <property type="molecule type" value="Genomic_DNA"/>
</dbReference>
<feature type="region of interest" description="Disordered" evidence="1">
    <location>
        <begin position="36"/>
        <end position="63"/>
    </location>
</feature>
<dbReference type="OrthoDB" id="9103911at2"/>
<dbReference type="STRING" id="667676.SAMN05192539_1009190"/>
<evidence type="ECO:0000313" key="2">
    <source>
        <dbReference type="EMBL" id="SEJ34904.1"/>
    </source>
</evidence>
<dbReference type="RefSeq" id="WP_090866047.1">
    <property type="nucleotide sequence ID" value="NZ_FNYE01000009.1"/>
</dbReference>
<sequence length="63" mass="6572">MLPFLALHALAAQCGDGLRPELLALLERHTGSEPCLRASIEPDDASANNDEEPVDSVASASDA</sequence>
<evidence type="ECO:0000256" key="1">
    <source>
        <dbReference type="SAM" id="MobiDB-lite"/>
    </source>
</evidence>
<accession>A0A1H6Y4U1</accession>
<reference evidence="3" key="1">
    <citation type="submission" date="2016-10" db="EMBL/GenBank/DDBJ databases">
        <authorList>
            <person name="Varghese N."/>
            <person name="Submissions S."/>
        </authorList>
    </citation>
    <scope>NUCLEOTIDE SEQUENCE [LARGE SCALE GENOMIC DNA]</scope>
    <source>
        <strain evidence="3">LMG 26031</strain>
    </source>
</reference>
<feature type="compositionally biased region" description="Acidic residues" evidence="1">
    <location>
        <begin position="41"/>
        <end position="54"/>
    </location>
</feature>
<dbReference type="AlphaFoldDB" id="A0A1H6Y4U1"/>
<keyword evidence="3" id="KW-1185">Reference proteome</keyword>
<dbReference type="Proteomes" id="UP000198866">
    <property type="component" value="Unassembled WGS sequence"/>
</dbReference>
<organism evidence="2 3">
    <name type="scientific">Paraburkholderia diazotrophica</name>
    <dbReference type="NCBI Taxonomy" id="667676"/>
    <lineage>
        <taxon>Bacteria</taxon>
        <taxon>Pseudomonadati</taxon>
        <taxon>Pseudomonadota</taxon>
        <taxon>Betaproteobacteria</taxon>
        <taxon>Burkholderiales</taxon>
        <taxon>Burkholderiaceae</taxon>
        <taxon>Paraburkholderia</taxon>
    </lineage>
</organism>
<evidence type="ECO:0000313" key="3">
    <source>
        <dbReference type="Proteomes" id="UP000198866"/>
    </source>
</evidence>
<name>A0A1H6Y4U1_9BURK</name>
<proteinExistence type="predicted"/>